<sequence length="1739" mass="195615">MTKTRRKAREDAAHEEEEGPSHAGAATSLPVPVPDDIDLDHLSELLPNIPNLSLVTADAVAVLYKLVVGQNEELDSLRRDVDTLNAEVERKDVELDQALQDKETLSQEMGESVDSVQSELQQVKQERDKLAGENNALKAQISSLSTSQFSSSSAVDSLKHQLDDTEREKRDLLGVISRLKEEGAQREEEIHTLRSNLKEARQEHQSLESQIRDLKSTEASTKFKVETLTQHLKLAQAEAERTSNELTSKAEEYTKYRRTKHAETLDLQSRYDSLSQEHTATSASLRALQSAHSAQTNQLSQSLSKIQALSGQLAEQESKYASEVNSMKRLIAVMEDREKQAKDIVEKIETQWASMGEKTGKREAELQQQIERESRLREEAEKRVDNLETVIHRMGHGELPLPGTPFRTPGGVDGLDGMMGISPTVALASRSQRAGKTFTEVYADYVRLQAEYNSKCLEHEQMERTLTNVLAEIEERAPILSQQRAEYERVKDEASQLSAQLSAALSECDAQTSLTQDQGQKLKKLNAENGLLQKQLNDLGRQVQTLLREIARRDDPTIPSDEELEEMPFTPADNVDEVITSHLVLFRNIEGLQQQNQKLLKITRELGEKMESEEQEYKQAMEQEQAEAIREAHEAMQQLAQQLEDQKRGSDARIQAYVKERDALKSMLTRAQGAGTHGLVVNGSTPALPENEIARELAEIQSQFEAYRSEMGVDSARLRDDLSATQREALEFEAALAKANAKIEYLDDRNRINQDHLNLKTLELKDLNQRHQGLMDQFTRVDVECSRVADELAIANGRLEQMRNECANLRAEKNIWESIQTRLVEENKALSMERAHLSDLMTNIQRMHNDLERSGENDRRRLEGQLQMLESQNQDLRTQLSRERDSLRHVSLQKELESKEQQGRLDKANQELAKTRESLVIAETSKKHLEDRLEDLSKQLQGIQEKLGVYERRPSTTTSGPAPSANPDLSREQQLEQEVAELRSALKVAEVDLASSRGHVEQFKDISQANEVALSNLNATFDEYKTSTENQLAIRESEYKALQEKLEAANTELTQLREQLSSINKTFEEERAAWKNDKKTLEDTIVDMTTSEKHLETDRASREHEIRSIEERAKDAEQGRDNAVLAHAESIKTIEQLRKDLAAAQTKAREGRTAAETAEAKLTASETSWKAQRETLDKEISDMKTRCQDLTAQNSILHQHLESVSSQATRIRQAAEDSSTAVVGEGDASADDTDTKLAELRSVVSYLRKEKEIVDLQLELGKQENARLKAQIDHLGQSLQEARSTISEERERAVESAASAAQHAELVERINQLNILRESNATLRADCESHAKRARELDEKLRQLSSELEPAKEQARFAQAELEVCRGQIQRLEQESRSWQDRNRQLLSKYDRVDPAELQALKDENEKLKAEVEQLQKDKAELEQAVAAKQTAFDDQSKTLDEVRAQFTRAKDAVKKNNEIFRNKMQAKDEEKSQLEAKIAELEANAATAEAPTVPDPALAEQLKRQEVVIGSLRSEKEKLLAERASLLAEKDKLVAEKEELAKSRAAAPAQEGATEGGNNWDAEKAELVQARDEALEKLKVAGDEVQKASEETKNIRMQNEKYAARIAALNKARAADQERTAAAVAEAVGKAKSEFAASASGTPEEIVAKHAKDLESLRKQLEQQHKAELNSVREEASQAASQAAAPAGRTDASEKALEEKHLKEIEEARESGRIEYQMKVKLKDSQLTKASNRRRGRG</sequence>
<proteinExistence type="predicted"/>
<dbReference type="GO" id="GO:0017056">
    <property type="term" value="F:structural constituent of nuclear pore"/>
    <property type="evidence" value="ECO:0007669"/>
    <property type="project" value="TreeGrafter"/>
</dbReference>
<feature type="coiled-coil region" evidence="4">
    <location>
        <begin position="596"/>
        <end position="660"/>
    </location>
</feature>
<evidence type="ECO:0000259" key="6">
    <source>
        <dbReference type="Pfam" id="PF07926"/>
    </source>
</evidence>
<feature type="coiled-coil region" evidence="4">
    <location>
        <begin position="690"/>
        <end position="819"/>
    </location>
</feature>
<dbReference type="GO" id="GO:0006606">
    <property type="term" value="P:protein import into nucleus"/>
    <property type="evidence" value="ECO:0007669"/>
    <property type="project" value="InterPro"/>
</dbReference>
<keyword evidence="2 4" id="KW-0175">Coiled coil</keyword>
<feature type="coiled-coil region" evidence="4">
    <location>
        <begin position="1025"/>
        <end position="1084"/>
    </location>
</feature>
<accession>A0A9W8IZK2</accession>
<protein>
    <recommendedName>
        <fullName evidence="11">Nucleoprotein TPR/MLP1 domain-containing protein</fullName>
    </recommendedName>
</protein>
<feature type="region of interest" description="Disordered" evidence="5">
    <location>
        <begin position="1539"/>
        <end position="1564"/>
    </location>
</feature>
<keyword evidence="3" id="KW-0539">Nucleus</keyword>
<feature type="domain" description="Nucleoprotein TPR/MPL1" evidence="7">
    <location>
        <begin position="216"/>
        <end position="290"/>
    </location>
</feature>
<dbReference type="InterPro" id="IPR057974">
    <property type="entry name" value="NUA/TPR/MLP1-2-like_dom"/>
</dbReference>
<dbReference type="InterPro" id="IPR012929">
    <property type="entry name" value="Nucleoprot-TPR/MLP1-2_dom"/>
</dbReference>
<feature type="compositionally biased region" description="Basic and acidic residues" evidence="5">
    <location>
        <begin position="1662"/>
        <end position="1677"/>
    </location>
</feature>
<reference evidence="9" key="1">
    <citation type="submission" date="2022-06" db="EMBL/GenBank/DDBJ databases">
        <title>Genome Sequence of Candolleomyces eurysporus.</title>
        <authorList>
            <person name="Buettner E."/>
        </authorList>
    </citation>
    <scope>NUCLEOTIDE SEQUENCE</scope>
    <source>
        <strain evidence="9">VTCC 930004</strain>
    </source>
</reference>
<evidence type="ECO:0000256" key="3">
    <source>
        <dbReference type="ARBA" id="ARBA00023242"/>
    </source>
</evidence>
<feature type="compositionally biased region" description="Basic and acidic residues" evidence="5">
    <location>
        <begin position="1692"/>
        <end position="1715"/>
    </location>
</feature>
<feature type="coiled-coil region" evidence="4">
    <location>
        <begin position="1246"/>
        <end position="1292"/>
    </location>
</feature>
<feature type="region of interest" description="Disordered" evidence="5">
    <location>
        <begin position="1662"/>
        <end position="1715"/>
    </location>
</feature>
<evidence type="ECO:0008006" key="11">
    <source>
        <dbReference type="Google" id="ProtNLM"/>
    </source>
</evidence>
<feature type="region of interest" description="Disordered" evidence="5">
    <location>
        <begin position="104"/>
        <end position="128"/>
    </location>
</feature>
<evidence type="ECO:0000256" key="5">
    <source>
        <dbReference type="SAM" id="MobiDB-lite"/>
    </source>
</evidence>
<feature type="compositionally biased region" description="Low complexity" evidence="5">
    <location>
        <begin position="1678"/>
        <end position="1688"/>
    </location>
</feature>
<feature type="region of interest" description="Disordered" evidence="5">
    <location>
        <begin position="1"/>
        <end position="35"/>
    </location>
</feature>
<dbReference type="Gene3D" id="1.10.287.2610">
    <property type="match status" value="1"/>
</dbReference>
<feature type="domain" description="Nucleoprotein TPR/MLP1-2" evidence="6">
    <location>
        <begin position="1077"/>
        <end position="1204"/>
    </location>
</feature>
<feature type="region of interest" description="Disordered" evidence="5">
    <location>
        <begin position="948"/>
        <end position="974"/>
    </location>
</feature>
<comment type="caution">
    <text evidence="9">The sequence shown here is derived from an EMBL/GenBank/DDBJ whole genome shotgun (WGS) entry which is preliminary data.</text>
</comment>
<dbReference type="InterPro" id="IPR057577">
    <property type="entry name" value="Nucleoprot-TPR/MLP1_dom"/>
</dbReference>
<dbReference type="Pfam" id="PF25481">
    <property type="entry name" value="Nucleoprot-TPR"/>
    <property type="match status" value="1"/>
</dbReference>
<evidence type="ECO:0000256" key="1">
    <source>
        <dbReference type="ARBA" id="ARBA00004123"/>
    </source>
</evidence>
<dbReference type="EMBL" id="JANBPK010001117">
    <property type="protein sequence ID" value="KAJ2925786.1"/>
    <property type="molecule type" value="Genomic_DNA"/>
</dbReference>
<evidence type="ECO:0000259" key="7">
    <source>
        <dbReference type="Pfam" id="PF25481"/>
    </source>
</evidence>
<evidence type="ECO:0000313" key="9">
    <source>
        <dbReference type="EMBL" id="KAJ2925786.1"/>
    </source>
</evidence>
<dbReference type="Gene3D" id="1.10.287.1490">
    <property type="match status" value="1"/>
</dbReference>
<feature type="compositionally biased region" description="Polar residues" evidence="5">
    <location>
        <begin position="106"/>
        <end position="123"/>
    </location>
</feature>
<dbReference type="Proteomes" id="UP001140091">
    <property type="component" value="Unassembled WGS sequence"/>
</dbReference>
<dbReference type="OrthoDB" id="343070at2759"/>
<dbReference type="GO" id="GO:0006406">
    <property type="term" value="P:mRNA export from nucleus"/>
    <property type="evidence" value="ECO:0007669"/>
    <property type="project" value="TreeGrafter"/>
</dbReference>
<name>A0A9W8IZK2_9AGAR</name>
<organism evidence="9 10">
    <name type="scientific">Candolleomyces eurysporus</name>
    <dbReference type="NCBI Taxonomy" id="2828524"/>
    <lineage>
        <taxon>Eukaryota</taxon>
        <taxon>Fungi</taxon>
        <taxon>Dikarya</taxon>
        <taxon>Basidiomycota</taxon>
        <taxon>Agaricomycotina</taxon>
        <taxon>Agaricomycetes</taxon>
        <taxon>Agaricomycetidae</taxon>
        <taxon>Agaricales</taxon>
        <taxon>Agaricineae</taxon>
        <taxon>Psathyrellaceae</taxon>
        <taxon>Candolleomyces</taxon>
    </lineage>
</organism>
<evidence type="ECO:0000256" key="2">
    <source>
        <dbReference type="ARBA" id="ARBA00023054"/>
    </source>
</evidence>
<dbReference type="Pfam" id="PF25785">
    <property type="entry name" value="TPR"/>
    <property type="match status" value="1"/>
</dbReference>
<evidence type="ECO:0000259" key="8">
    <source>
        <dbReference type="Pfam" id="PF25785"/>
    </source>
</evidence>
<gene>
    <name evidence="9" type="ORF">H1R20_g11316</name>
</gene>
<feature type="non-terminal residue" evidence="9">
    <location>
        <position position="1739"/>
    </location>
</feature>
<evidence type="ECO:0000256" key="4">
    <source>
        <dbReference type="SAM" id="Coils"/>
    </source>
</evidence>
<dbReference type="PANTHER" id="PTHR18898">
    <property type="entry name" value="NUCLEOPROTEIN TPR-RELATED"/>
    <property type="match status" value="1"/>
</dbReference>
<evidence type="ECO:0000313" key="10">
    <source>
        <dbReference type="Proteomes" id="UP001140091"/>
    </source>
</evidence>
<feature type="coiled-coil region" evidence="4">
    <location>
        <begin position="331"/>
        <end position="390"/>
    </location>
</feature>
<feature type="coiled-coil region" evidence="4">
    <location>
        <begin position="1127"/>
        <end position="1193"/>
    </location>
</feature>
<keyword evidence="10" id="KW-1185">Reference proteome</keyword>
<dbReference type="PANTHER" id="PTHR18898:SF2">
    <property type="entry name" value="NUCLEOPROTEIN TPR"/>
    <property type="match status" value="1"/>
</dbReference>
<feature type="coiled-coil region" evidence="4">
    <location>
        <begin position="470"/>
        <end position="549"/>
    </location>
</feature>
<dbReference type="GO" id="GO:0005643">
    <property type="term" value="C:nuclear pore"/>
    <property type="evidence" value="ECO:0007669"/>
    <property type="project" value="TreeGrafter"/>
</dbReference>
<feature type="domain" description="NUA/TPR/MLP1-2-like" evidence="8">
    <location>
        <begin position="516"/>
        <end position="615"/>
    </location>
</feature>
<comment type="subcellular location">
    <subcellularLocation>
        <location evidence="1">Nucleus</location>
    </subcellularLocation>
</comment>
<dbReference type="Pfam" id="PF07926">
    <property type="entry name" value="TPR_MLP1_2"/>
    <property type="match status" value="1"/>
</dbReference>